<keyword evidence="7 11" id="KW-0378">Hydrolase</keyword>
<dbReference type="GO" id="GO:0006508">
    <property type="term" value="P:proteolysis"/>
    <property type="evidence" value="ECO:0007669"/>
    <property type="project" value="UniProtKB-KW"/>
</dbReference>
<evidence type="ECO:0000256" key="10">
    <source>
        <dbReference type="ARBA" id="ARBA00023136"/>
    </source>
</evidence>
<feature type="transmembrane region" description="Helical" evidence="11">
    <location>
        <begin position="6"/>
        <end position="28"/>
    </location>
</feature>
<keyword evidence="9 11" id="KW-0496">Mitochondrion</keyword>
<keyword evidence="6 11" id="KW-0999">Mitochondrion inner membrane</keyword>
<dbReference type="InterPro" id="IPR000223">
    <property type="entry name" value="Pept_S26A_signal_pept_1"/>
</dbReference>
<dbReference type="InterPro" id="IPR019533">
    <property type="entry name" value="Peptidase_S26"/>
</dbReference>
<evidence type="ECO:0000256" key="5">
    <source>
        <dbReference type="ARBA" id="ARBA00022692"/>
    </source>
</evidence>
<evidence type="ECO:0000256" key="8">
    <source>
        <dbReference type="ARBA" id="ARBA00022989"/>
    </source>
</evidence>
<protein>
    <recommendedName>
        <fullName evidence="11">Mitochondrial inner membrane protease subunit</fullName>
        <ecNumber evidence="11">3.4.21.-</ecNumber>
    </recommendedName>
</protein>
<dbReference type="CDD" id="cd06530">
    <property type="entry name" value="S26_SPase_I"/>
    <property type="match status" value="1"/>
</dbReference>
<evidence type="ECO:0000256" key="2">
    <source>
        <dbReference type="ARBA" id="ARBA00007066"/>
    </source>
</evidence>
<dbReference type="PRINTS" id="PR00727">
    <property type="entry name" value="LEADERPTASE"/>
</dbReference>
<dbReference type="PANTHER" id="PTHR46041:SF2">
    <property type="entry name" value="MITOCHONDRIAL INNER MEMBRANE PROTEASE SUBUNIT 2"/>
    <property type="match status" value="1"/>
</dbReference>
<evidence type="ECO:0000256" key="11">
    <source>
        <dbReference type="RuleBase" id="RU362041"/>
    </source>
</evidence>
<accession>A0ABN7AEN6</accession>
<reference evidence="13 14" key="1">
    <citation type="submission" date="2023-09" db="EMBL/GenBank/DDBJ databases">
        <title>Nesidiocoris tenuis whole genome shotgun sequence.</title>
        <authorList>
            <person name="Shibata T."/>
            <person name="Shimoda M."/>
            <person name="Kobayashi T."/>
            <person name="Uehara T."/>
        </authorList>
    </citation>
    <scope>NUCLEOTIDE SEQUENCE [LARGE SCALE GENOMIC DNA]</scope>
    <source>
        <strain evidence="13 14">Japan</strain>
    </source>
</reference>
<dbReference type="EMBL" id="AP028909">
    <property type="protein sequence ID" value="BES89341.1"/>
    <property type="molecule type" value="Genomic_DNA"/>
</dbReference>
<keyword evidence="14" id="KW-1185">Reference proteome</keyword>
<evidence type="ECO:0000256" key="7">
    <source>
        <dbReference type="ARBA" id="ARBA00022801"/>
    </source>
</evidence>
<dbReference type="InterPro" id="IPR037730">
    <property type="entry name" value="IMP2"/>
</dbReference>
<dbReference type="GO" id="GO:0008233">
    <property type="term" value="F:peptidase activity"/>
    <property type="evidence" value="ECO:0007669"/>
    <property type="project" value="UniProtKB-KW"/>
</dbReference>
<dbReference type="EC" id="3.4.21.-" evidence="11"/>
<dbReference type="Pfam" id="PF10502">
    <property type="entry name" value="Peptidase_S26"/>
    <property type="match status" value="2"/>
</dbReference>
<dbReference type="Gene3D" id="2.10.109.10">
    <property type="entry name" value="Umud Fragment, subunit A"/>
    <property type="match status" value="1"/>
</dbReference>
<evidence type="ECO:0000256" key="3">
    <source>
        <dbReference type="ARBA" id="ARBA00011805"/>
    </source>
</evidence>
<dbReference type="Proteomes" id="UP001307889">
    <property type="component" value="Chromosome 1"/>
</dbReference>
<gene>
    <name evidence="13" type="ORF">NTJ_02149</name>
</gene>
<dbReference type="SUPFAM" id="SSF51306">
    <property type="entry name" value="LexA/Signal peptidase"/>
    <property type="match status" value="1"/>
</dbReference>
<evidence type="ECO:0000256" key="1">
    <source>
        <dbReference type="ARBA" id="ARBA00004434"/>
    </source>
</evidence>
<comment type="similarity">
    <text evidence="2">Belongs to the peptidase S26 family. IMP2 subfamily.</text>
</comment>
<keyword evidence="4 11" id="KW-0645">Protease</keyword>
<proteinExistence type="inferred from homology"/>
<name>A0ABN7AEN6_9HEMI</name>
<keyword evidence="5 11" id="KW-0812">Transmembrane</keyword>
<evidence type="ECO:0000256" key="6">
    <source>
        <dbReference type="ARBA" id="ARBA00022792"/>
    </source>
</evidence>
<evidence type="ECO:0000256" key="9">
    <source>
        <dbReference type="ARBA" id="ARBA00023128"/>
    </source>
</evidence>
<keyword evidence="10 11" id="KW-0472">Membrane</keyword>
<comment type="subunit">
    <text evidence="3">Heterodimer of 2 subunits, IMMPL1 and IMMPL2.</text>
</comment>
<sequence>MTLVELFKTVFFGIPIGITIIDVVGYVARVDGVSMQPVLNPGAGKGHDYVFLKKSSHFNRGDVVCLYSPRDKDQKLIKRVIALEGDTVKTLTYKHSSVTIPVGHCWVEGDNASNSMDSNLFGPIALACLTATATSIVWPPSRWQFVKSFVPEHRIPENFRIRSRD</sequence>
<evidence type="ECO:0000256" key="4">
    <source>
        <dbReference type="ARBA" id="ARBA00022670"/>
    </source>
</evidence>
<dbReference type="NCBIfam" id="TIGR02227">
    <property type="entry name" value="sigpep_I_bact"/>
    <property type="match status" value="1"/>
</dbReference>
<feature type="domain" description="Peptidase S26" evidence="12">
    <location>
        <begin position="94"/>
        <end position="138"/>
    </location>
</feature>
<keyword evidence="8 11" id="KW-1133">Transmembrane helix</keyword>
<comment type="subcellular location">
    <subcellularLocation>
        <location evidence="1">Mitochondrion inner membrane</location>
        <topology evidence="1">Single-pass membrane protein</topology>
    </subcellularLocation>
</comment>
<evidence type="ECO:0000313" key="14">
    <source>
        <dbReference type="Proteomes" id="UP001307889"/>
    </source>
</evidence>
<organism evidence="13 14">
    <name type="scientific">Nesidiocoris tenuis</name>
    <dbReference type="NCBI Taxonomy" id="355587"/>
    <lineage>
        <taxon>Eukaryota</taxon>
        <taxon>Metazoa</taxon>
        <taxon>Ecdysozoa</taxon>
        <taxon>Arthropoda</taxon>
        <taxon>Hexapoda</taxon>
        <taxon>Insecta</taxon>
        <taxon>Pterygota</taxon>
        <taxon>Neoptera</taxon>
        <taxon>Paraneoptera</taxon>
        <taxon>Hemiptera</taxon>
        <taxon>Heteroptera</taxon>
        <taxon>Panheteroptera</taxon>
        <taxon>Cimicomorpha</taxon>
        <taxon>Miridae</taxon>
        <taxon>Dicyphina</taxon>
        <taxon>Nesidiocoris</taxon>
    </lineage>
</organism>
<evidence type="ECO:0000313" key="13">
    <source>
        <dbReference type="EMBL" id="BES89341.1"/>
    </source>
</evidence>
<dbReference type="InterPro" id="IPR036286">
    <property type="entry name" value="LexA/Signal_pep-like_sf"/>
</dbReference>
<feature type="domain" description="Peptidase S26" evidence="12">
    <location>
        <begin position="4"/>
        <end position="89"/>
    </location>
</feature>
<dbReference type="PANTHER" id="PTHR46041">
    <property type="entry name" value="MITOCHONDRIAL INNER MEMBRANE PROTEASE SUBUNIT 2"/>
    <property type="match status" value="1"/>
</dbReference>
<evidence type="ECO:0000259" key="12">
    <source>
        <dbReference type="Pfam" id="PF10502"/>
    </source>
</evidence>